<proteinExistence type="predicted"/>
<reference evidence="5 6" key="1">
    <citation type="journal article" date="2014" name="Genome Announc.">
        <title>Complete Genome Sequence of the Thermophilic Polychlorinated Biphenyl Degrader Geobacillus sp. Strain JF8 (NBRC 109937).</title>
        <authorList>
            <person name="Shintani M."/>
            <person name="Ohtsubo Y."/>
            <person name="Fukuda K."/>
            <person name="Hosoyama A."/>
            <person name="Ohji S."/>
            <person name="Yamazoe A."/>
            <person name="Fujita N."/>
            <person name="Nagata Y."/>
            <person name="Tsuda M."/>
            <person name="Hatta T."/>
            <person name="Kimbara K."/>
        </authorList>
    </citation>
    <scope>NUCLEOTIDE SEQUENCE [LARGE SCALE GENOMIC DNA]</scope>
    <source>
        <strain evidence="5 6">JF8</strain>
    </source>
</reference>
<dbReference type="OrthoDB" id="2326035at2"/>
<dbReference type="GO" id="GO:0009055">
    <property type="term" value="F:electron transfer activity"/>
    <property type="evidence" value="ECO:0007669"/>
    <property type="project" value="InterPro"/>
</dbReference>
<feature type="domain" description="Cytochrome c" evidence="4">
    <location>
        <begin position="3"/>
        <end position="55"/>
    </location>
</feature>
<evidence type="ECO:0000313" key="6">
    <source>
        <dbReference type="Proteomes" id="UP000015500"/>
    </source>
</evidence>
<keyword evidence="2 3" id="KW-0408">Iron</keyword>
<gene>
    <name evidence="5" type="ORF">M493_09570</name>
</gene>
<dbReference type="RefSeq" id="WP_020959983.1">
    <property type="nucleotide sequence ID" value="NC_022080.4"/>
</dbReference>
<dbReference type="KEGG" id="gjf:M493_09570"/>
<evidence type="ECO:0000256" key="2">
    <source>
        <dbReference type="ARBA" id="ARBA00023004"/>
    </source>
</evidence>
<sequence>MIANVVIGGAIFAYAGWALVRHVKKSAKGACASCHAADRCQGACGSETMTSSQRP</sequence>
<dbReference type="GO" id="GO:0020037">
    <property type="term" value="F:heme binding"/>
    <property type="evidence" value="ECO:0007669"/>
    <property type="project" value="InterPro"/>
</dbReference>
<dbReference type="AlphaFoldDB" id="S6A2B3"/>
<keyword evidence="3" id="KW-0349">Heme</keyword>
<dbReference type="HOGENOM" id="CLU_204348_0_0_9"/>
<dbReference type="Pfam" id="PF12669">
    <property type="entry name" value="FeoB_associated"/>
    <property type="match status" value="1"/>
</dbReference>
<name>S6A2B3_GEOG3</name>
<dbReference type="PROSITE" id="PS51007">
    <property type="entry name" value="CYTC"/>
    <property type="match status" value="1"/>
</dbReference>
<keyword evidence="6" id="KW-1185">Reference proteome</keyword>
<protein>
    <recommendedName>
        <fullName evidence="4">Cytochrome c domain-containing protein</fullName>
    </recommendedName>
</protein>
<dbReference type="GO" id="GO:0046872">
    <property type="term" value="F:metal ion binding"/>
    <property type="evidence" value="ECO:0007669"/>
    <property type="project" value="UniProtKB-KW"/>
</dbReference>
<evidence type="ECO:0000259" key="4">
    <source>
        <dbReference type="PROSITE" id="PS51007"/>
    </source>
</evidence>
<organism evidence="5 6">
    <name type="scientific">Geobacillus genomosp. 3</name>
    <dbReference type="NCBI Taxonomy" id="1921421"/>
    <lineage>
        <taxon>Bacteria</taxon>
        <taxon>Bacillati</taxon>
        <taxon>Bacillota</taxon>
        <taxon>Bacilli</taxon>
        <taxon>Bacillales</taxon>
        <taxon>Anoxybacillaceae</taxon>
        <taxon>Geobacillus</taxon>
    </lineage>
</organism>
<dbReference type="PATRIC" id="fig|1345697.3.peg.1840"/>
<accession>S6A2B3</accession>
<dbReference type="STRING" id="1921421.M493_09570"/>
<dbReference type="EMBL" id="CP006254">
    <property type="protein sequence ID" value="AGT32176.1"/>
    <property type="molecule type" value="Genomic_DNA"/>
</dbReference>
<evidence type="ECO:0000256" key="1">
    <source>
        <dbReference type="ARBA" id="ARBA00022723"/>
    </source>
</evidence>
<evidence type="ECO:0000313" key="5">
    <source>
        <dbReference type="EMBL" id="AGT32176.1"/>
    </source>
</evidence>
<dbReference type="InterPro" id="IPR009056">
    <property type="entry name" value="Cyt_c-like_dom"/>
</dbReference>
<dbReference type="Proteomes" id="UP000015500">
    <property type="component" value="Chromosome"/>
</dbReference>
<keyword evidence="1 3" id="KW-0479">Metal-binding</keyword>
<evidence type="ECO:0000256" key="3">
    <source>
        <dbReference type="PROSITE-ProRule" id="PRU00433"/>
    </source>
</evidence>